<comment type="caution">
    <text evidence="2">The sequence shown here is derived from an EMBL/GenBank/DDBJ whole genome shotgun (WGS) entry which is preliminary data.</text>
</comment>
<protein>
    <submittedName>
        <fullName evidence="2">Beta-hydroxyacyl-ACP dehydratase</fullName>
    </submittedName>
</protein>
<dbReference type="EMBL" id="JACEFB010000002">
    <property type="protein sequence ID" value="MBA2225353.1"/>
    <property type="molecule type" value="Genomic_DNA"/>
</dbReference>
<dbReference type="GO" id="GO:0016829">
    <property type="term" value="F:lyase activity"/>
    <property type="evidence" value="ECO:0007669"/>
    <property type="project" value="UniProtKB-KW"/>
</dbReference>
<evidence type="ECO:0000256" key="1">
    <source>
        <dbReference type="ARBA" id="ARBA00023239"/>
    </source>
</evidence>
<evidence type="ECO:0000313" key="3">
    <source>
        <dbReference type="Proteomes" id="UP000542342"/>
    </source>
</evidence>
<reference evidence="2 3" key="1">
    <citation type="submission" date="2020-07" db="EMBL/GenBank/DDBJ databases">
        <title>Thermogemmata thermophila gen. nov., sp. nov., a novel moderate thermophilic planctomycete from a Kamchatka hot spring.</title>
        <authorList>
            <person name="Elcheninov A.G."/>
            <person name="Podosokorskaya O.A."/>
            <person name="Kovaleva O.L."/>
            <person name="Novikov A."/>
            <person name="Bonch-Osmolovskaya E.A."/>
            <person name="Toshchakov S.V."/>
            <person name="Kublanov I.V."/>
        </authorList>
    </citation>
    <scope>NUCLEOTIDE SEQUENCE [LARGE SCALE GENOMIC DNA]</scope>
    <source>
        <strain evidence="2 3">2918</strain>
    </source>
</reference>
<dbReference type="Proteomes" id="UP000542342">
    <property type="component" value="Unassembled WGS sequence"/>
</dbReference>
<evidence type="ECO:0000313" key="2">
    <source>
        <dbReference type="EMBL" id="MBA2225353.1"/>
    </source>
</evidence>
<dbReference type="InterPro" id="IPR029069">
    <property type="entry name" value="HotDog_dom_sf"/>
</dbReference>
<dbReference type="InterPro" id="IPR013114">
    <property type="entry name" value="FabA_FabZ"/>
</dbReference>
<keyword evidence="3" id="KW-1185">Reference proteome</keyword>
<accession>A0A7V9AAT4</accession>
<keyword evidence="1" id="KW-0456">Lyase</keyword>
<dbReference type="PANTHER" id="PTHR30272">
    <property type="entry name" value="3-HYDROXYACYL-[ACYL-CARRIER-PROTEIN] DEHYDRATASE"/>
    <property type="match status" value="1"/>
</dbReference>
<gene>
    <name evidence="2" type="ORF">H0921_04155</name>
</gene>
<dbReference type="PANTHER" id="PTHR30272:SF1">
    <property type="entry name" value="3-HYDROXYACYL-[ACYL-CARRIER-PROTEIN] DEHYDRATASE"/>
    <property type="match status" value="1"/>
</dbReference>
<organism evidence="2 3">
    <name type="scientific">Thermogemmata fonticola</name>
    <dbReference type="NCBI Taxonomy" id="2755323"/>
    <lineage>
        <taxon>Bacteria</taxon>
        <taxon>Pseudomonadati</taxon>
        <taxon>Planctomycetota</taxon>
        <taxon>Planctomycetia</taxon>
        <taxon>Gemmatales</taxon>
        <taxon>Gemmataceae</taxon>
        <taxon>Thermogemmata</taxon>
    </lineage>
</organism>
<proteinExistence type="predicted"/>
<name>A0A7V9AAT4_9BACT</name>
<dbReference type="RefSeq" id="WP_194536783.1">
    <property type="nucleotide sequence ID" value="NZ_JACEFB010000002.1"/>
</dbReference>
<dbReference type="SUPFAM" id="SSF54637">
    <property type="entry name" value="Thioesterase/thiol ester dehydrase-isomerase"/>
    <property type="match status" value="1"/>
</dbReference>
<dbReference type="AlphaFoldDB" id="A0A7V9AAT4"/>
<sequence length="164" mass="18174">MRWTWIDRFLRLEPGRRAIAVKNLSWAEDYFADHFPGYPVMPASLILEGLAQTGGILVGHAHNFQKNVVLAKITAHFQREAHPGEQLTYQAELLDLSEAGARVRGTAHSGQELIAEADIMFAHVGREQLPPELDDPQFVFRGELAHLLRQAESAIPSPPSGTSS</sequence>
<dbReference type="Gene3D" id="3.10.129.10">
    <property type="entry name" value="Hotdog Thioesterase"/>
    <property type="match status" value="1"/>
</dbReference>
<dbReference type="CDD" id="cd01288">
    <property type="entry name" value="FabZ"/>
    <property type="match status" value="1"/>
</dbReference>
<dbReference type="Pfam" id="PF07977">
    <property type="entry name" value="FabA"/>
    <property type="match status" value="1"/>
</dbReference>